<dbReference type="SMART" id="SM00354">
    <property type="entry name" value="HTH_LACI"/>
    <property type="match status" value="1"/>
</dbReference>
<protein>
    <submittedName>
        <fullName evidence="7">LacI family transcriptional regulator</fullName>
    </submittedName>
</protein>
<dbReference type="PANTHER" id="PTHR30146:SF148">
    <property type="entry name" value="HTH-TYPE TRANSCRIPTIONAL REPRESSOR PURR-RELATED"/>
    <property type="match status" value="1"/>
</dbReference>
<dbReference type="OrthoDB" id="7946617at2"/>
<dbReference type="Pfam" id="PF00356">
    <property type="entry name" value="LacI"/>
    <property type="match status" value="1"/>
</dbReference>
<dbReference type="PANTHER" id="PTHR30146">
    <property type="entry name" value="LACI-RELATED TRANSCRIPTIONAL REPRESSOR"/>
    <property type="match status" value="1"/>
</dbReference>
<dbReference type="RefSeq" id="WP_066874116.1">
    <property type="nucleotide sequence ID" value="NZ_LNQB01000072.1"/>
</dbReference>
<evidence type="ECO:0000256" key="5">
    <source>
        <dbReference type="SAM" id="MobiDB-lite"/>
    </source>
</evidence>
<dbReference type="InterPro" id="IPR010982">
    <property type="entry name" value="Lambda_DNA-bd_dom_sf"/>
</dbReference>
<dbReference type="InterPro" id="IPR046335">
    <property type="entry name" value="LacI/GalR-like_sensor"/>
</dbReference>
<evidence type="ECO:0000259" key="6">
    <source>
        <dbReference type="PROSITE" id="PS50932"/>
    </source>
</evidence>
<evidence type="ECO:0000256" key="2">
    <source>
        <dbReference type="ARBA" id="ARBA00023015"/>
    </source>
</evidence>
<feature type="compositionally biased region" description="Basic and acidic residues" evidence="5">
    <location>
        <begin position="345"/>
        <end position="354"/>
    </location>
</feature>
<evidence type="ECO:0000256" key="3">
    <source>
        <dbReference type="ARBA" id="ARBA00023125"/>
    </source>
</evidence>
<keyword evidence="4" id="KW-0804">Transcription</keyword>
<keyword evidence="1" id="KW-0678">Repressor</keyword>
<dbReference type="STRING" id="36856.ATB98_26135"/>
<dbReference type="PRINTS" id="PR00036">
    <property type="entry name" value="HTHLACI"/>
</dbReference>
<organism evidence="7 8">
    <name type="scientific">Sinorhizobium saheli</name>
    <dbReference type="NCBI Taxonomy" id="36856"/>
    <lineage>
        <taxon>Bacteria</taxon>
        <taxon>Pseudomonadati</taxon>
        <taxon>Pseudomonadota</taxon>
        <taxon>Alphaproteobacteria</taxon>
        <taxon>Hyphomicrobiales</taxon>
        <taxon>Rhizobiaceae</taxon>
        <taxon>Sinorhizobium/Ensifer group</taxon>
        <taxon>Sinorhizobium</taxon>
    </lineage>
</organism>
<dbReference type="Gene3D" id="3.40.50.2300">
    <property type="match status" value="2"/>
</dbReference>
<dbReference type="InterPro" id="IPR000843">
    <property type="entry name" value="HTH_LacI"/>
</dbReference>
<proteinExistence type="predicted"/>
<name>A0A178YD10_SINSA</name>
<reference evidence="7 8" key="1">
    <citation type="submission" date="2015-11" db="EMBL/GenBank/DDBJ databases">
        <title>Ensifer anhuiense sp. nov., an effective nitrogen fixation bacterium with Glycine soja.</title>
        <authorList>
            <person name="Yan H."/>
            <person name="Chen W."/>
        </authorList>
    </citation>
    <scope>NUCLEOTIDE SEQUENCE [LARGE SCALE GENOMIC DNA]</scope>
    <source>
        <strain evidence="7 8">LMG 7837</strain>
    </source>
</reference>
<evidence type="ECO:0000256" key="4">
    <source>
        <dbReference type="ARBA" id="ARBA00023163"/>
    </source>
</evidence>
<sequence length="354" mass="37812">MRRMPTVKDVAEQAGVSVGTVSRVLSGEASVKPSLRERVNEAIAALGYRPNVTARALRTSKTEVIGLIVPDITNPFFAQMAASVETAAMERSHTVMLASSHNDPEAERHHILAFLDRSVCGIIVAASSGSSDLPSDLPVPIISLDRRLGEFSVVSTNHAQAAALMADHLYGLGHRRISYIAGPPDTEAACVRREAFVKRLAELGETAGPAEVTIHQGKFDYDSGERIARELLSLPPAERPTAIAAASDQQAIGALRAARDLKIDVPRRLSIAGFDDIALAKLVVPRLTTVRQPVEKLAMRAVEVLFDQPFAASDEMIDGSLVVRGSTGPAIAMKPGDITGQHRKRADDLAANKG</sequence>
<dbReference type="PROSITE" id="PS50932">
    <property type="entry name" value="HTH_LACI_2"/>
    <property type="match status" value="1"/>
</dbReference>
<dbReference type="GO" id="GO:0000976">
    <property type="term" value="F:transcription cis-regulatory region binding"/>
    <property type="evidence" value="ECO:0007669"/>
    <property type="project" value="TreeGrafter"/>
</dbReference>
<dbReference type="Proteomes" id="UP000078507">
    <property type="component" value="Unassembled WGS sequence"/>
</dbReference>
<dbReference type="SUPFAM" id="SSF47413">
    <property type="entry name" value="lambda repressor-like DNA-binding domains"/>
    <property type="match status" value="1"/>
</dbReference>
<dbReference type="InterPro" id="IPR028082">
    <property type="entry name" value="Peripla_BP_I"/>
</dbReference>
<dbReference type="PROSITE" id="PS00356">
    <property type="entry name" value="HTH_LACI_1"/>
    <property type="match status" value="1"/>
</dbReference>
<feature type="domain" description="HTH lacI-type" evidence="6">
    <location>
        <begin position="5"/>
        <end position="59"/>
    </location>
</feature>
<evidence type="ECO:0000313" key="8">
    <source>
        <dbReference type="Proteomes" id="UP000078507"/>
    </source>
</evidence>
<gene>
    <name evidence="7" type="ORF">ATB98_26135</name>
</gene>
<evidence type="ECO:0000256" key="1">
    <source>
        <dbReference type="ARBA" id="ARBA00022491"/>
    </source>
</evidence>
<keyword evidence="8" id="KW-1185">Reference proteome</keyword>
<keyword evidence="3" id="KW-0238">DNA-binding</keyword>
<comment type="caution">
    <text evidence="7">The sequence shown here is derived from an EMBL/GenBank/DDBJ whole genome shotgun (WGS) entry which is preliminary data.</text>
</comment>
<dbReference type="CDD" id="cd01392">
    <property type="entry name" value="HTH_LacI"/>
    <property type="match status" value="1"/>
</dbReference>
<keyword evidence="2" id="KW-0805">Transcription regulation</keyword>
<feature type="region of interest" description="Disordered" evidence="5">
    <location>
        <begin position="333"/>
        <end position="354"/>
    </location>
</feature>
<dbReference type="AlphaFoldDB" id="A0A178YD10"/>
<dbReference type="Pfam" id="PF13377">
    <property type="entry name" value="Peripla_BP_3"/>
    <property type="match status" value="1"/>
</dbReference>
<dbReference type="EMBL" id="LNQB01000072">
    <property type="protein sequence ID" value="OAP45364.1"/>
    <property type="molecule type" value="Genomic_DNA"/>
</dbReference>
<dbReference type="CDD" id="cd06267">
    <property type="entry name" value="PBP1_LacI_sugar_binding-like"/>
    <property type="match status" value="1"/>
</dbReference>
<dbReference type="GO" id="GO:0003700">
    <property type="term" value="F:DNA-binding transcription factor activity"/>
    <property type="evidence" value="ECO:0007669"/>
    <property type="project" value="TreeGrafter"/>
</dbReference>
<accession>A0A178YD10</accession>
<evidence type="ECO:0000313" key="7">
    <source>
        <dbReference type="EMBL" id="OAP45364.1"/>
    </source>
</evidence>
<dbReference type="SUPFAM" id="SSF53822">
    <property type="entry name" value="Periplasmic binding protein-like I"/>
    <property type="match status" value="1"/>
</dbReference>
<dbReference type="Gene3D" id="1.10.260.40">
    <property type="entry name" value="lambda repressor-like DNA-binding domains"/>
    <property type="match status" value="1"/>
</dbReference>